<dbReference type="CDD" id="cd02440">
    <property type="entry name" value="AdoMet_MTases"/>
    <property type="match status" value="1"/>
</dbReference>
<dbReference type="Gene3D" id="3.40.47.10">
    <property type="match status" value="1"/>
</dbReference>
<dbReference type="SUPFAM" id="SSF52151">
    <property type="entry name" value="FabD/lysophospholipase-like"/>
    <property type="match status" value="1"/>
</dbReference>
<dbReference type="InterPro" id="IPR016039">
    <property type="entry name" value="Thiolase-like"/>
</dbReference>
<reference evidence="12" key="1">
    <citation type="journal article" date="2014" name="Genome Announc.">
        <title>Complete sequencing and chromosome-scale genome assembly of the industrial progenitor strain P2niaD18 from the penicillin producer Penicillium chrysogenum.</title>
        <authorList>
            <person name="Specht T."/>
            <person name="Dahlmann T.A."/>
            <person name="Zadra I."/>
            <person name="Kurnsteiner H."/>
            <person name="Kuck U."/>
        </authorList>
    </citation>
    <scope>NUCLEOTIDE SEQUENCE [LARGE SCALE GENOMIC DNA]</scope>
    <source>
        <strain evidence="12">P2niaD18</strain>
    </source>
</reference>
<dbReference type="SMART" id="SM00822">
    <property type="entry name" value="PKS_KR"/>
    <property type="match status" value="1"/>
</dbReference>
<dbReference type="InterPro" id="IPR014030">
    <property type="entry name" value="Ketoacyl_synth_N"/>
</dbReference>
<keyword evidence="1" id="KW-0596">Phosphopantetheine</keyword>
<dbReference type="InterPro" id="IPR013217">
    <property type="entry name" value="Methyltransf_12"/>
</dbReference>
<dbReference type="Pfam" id="PF00109">
    <property type="entry name" value="ketoacyl-synt"/>
    <property type="match status" value="1"/>
</dbReference>
<proteinExistence type="predicted"/>
<gene>
    <name evidence="12" type="ORF">EN45_004630</name>
</gene>
<dbReference type="EMBL" id="CM002798">
    <property type="protein sequence ID" value="KZN90346.1"/>
    <property type="molecule type" value="Genomic_DNA"/>
</dbReference>
<feature type="domain" description="Carrier" evidence="9">
    <location>
        <begin position="2547"/>
        <end position="2629"/>
    </location>
</feature>
<keyword evidence="5" id="KW-0560">Oxidoreductase</keyword>
<feature type="region of interest" description="N-terminal hotdog fold" evidence="8">
    <location>
        <begin position="990"/>
        <end position="1128"/>
    </location>
</feature>
<dbReference type="Pfam" id="PF02801">
    <property type="entry name" value="Ketoacyl-synt_C"/>
    <property type="match status" value="1"/>
</dbReference>
<feature type="active site" description="Proton donor; for dehydratase activity" evidence="8">
    <location>
        <position position="1212"/>
    </location>
</feature>
<dbReference type="CDD" id="cd00833">
    <property type="entry name" value="PKS"/>
    <property type="match status" value="1"/>
</dbReference>
<dbReference type="SMART" id="SM00825">
    <property type="entry name" value="PKS_KS"/>
    <property type="match status" value="1"/>
</dbReference>
<evidence type="ECO:0000259" key="9">
    <source>
        <dbReference type="PROSITE" id="PS50075"/>
    </source>
</evidence>
<dbReference type="InterPro" id="IPR020843">
    <property type="entry name" value="ER"/>
</dbReference>
<dbReference type="Pfam" id="PF00698">
    <property type="entry name" value="Acyl_transf_1"/>
    <property type="match status" value="1"/>
</dbReference>
<dbReference type="Pfam" id="PF16197">
    <property type="entry name" value="KAsynt_C_assoc"/>
    <property type="match status" value="1"/>
</dbReference>
<dbReference type="SUPFAM" id="SSF47336">
    <property type="entry name" value="ACP-like"/>
    <property type="match status" value="1"/>
</dbReference>
<dbReference type="Gene3D" id="1.10.1200.10">
    <property type="entry name" value="ACP-like"/>
    <property type="match status" value="1"/>
</dbReference>
<dbReference type="InterPro" id="IPR049552">
    <property type="entry name" value="PKS_DH_N"/>
</dbReference>
<dbReference type="InterPro" id="IPR012338">
    <property type="entry name" value="Beta-lactam/transpept-like"/>
</dbReference>
<feature type="domain" description="PKS/mFAS DH" evidence="11">
    <location>
        <begin position="990"/>
        <end position="1300"/>
    </location>
</feature>
<dbReference type="InterPro" id="IPR020807">
    <property type="entry name" value="PKS_DH"/>
</dbReference>
<dbReference type="InterPro" id="IPR042104">
    <property type="entry name" value="PKS_dehydratase_sf"/>
</dbReference>
<dbReference type="SMART" id="SM00823">
    <property type="entry name" value="PKS_PP"/>
    <property type="match status" value="1"/>
</dbReference>
<evidence type="ECO:0000256" key="3">
    <source>
        <dbReference type="ARBA" id="ARBA00022679"/>
    </source>
</evidence>
<dbReference type="Pfam" id="PF00550">
    <property type="entry name" value="PP-binding"/>
    <property type="match status" value="1"/>
</dbReference>
<dbReference type="InterPro" id="IPR050091">
    <property type="entry name" value="PKS_NRPS_Biosynth_Enz"/>
</dbReference>
<dbReference type="InterPro" id="IPR036291">
    <property type="entry name" value="NAD(P)-bd_dom_sf"/>
</dbReference>
<dbReference type="Gene3D" id="3.40.50.150">
    <property type="entry name" value="Vaccinia Virus protein VP39"/>
    <property type="match status" value="1"/>
</dbReference>
<dbReference type="GO" id="GO:0032259">
    <property type="term" value="P:methylation"/>
    <property type="evidence" value="ECO:0007669"/>
    <property type="project" value="UniProtKB-KW"/>
</dbReference>
<feature type="region of interest" description="C-terminal hotdog fold" evidence="8">
    <location>
        <begin position="1146"/>
        <end position="1300"/>
    </location>
</feature>
<sequence length="3072" mass="337106">MSDFQDEGIAIVGMGKSFSCVPLLLFPLLFCSSSAPVSLSTAYVQLQLTPFFPSACRLPGDVQDPQSFWDLLISQKLARGPFPGNRFNADAFYNPQKGRPGNMRYTEGYCISNKLEDFDGGFFGMTAPDILCLDPQQRQLLECCFECLESGGITLEDVSSTMTGVYVGNFASDYETLAFKEPERIEGMAVLGMGRTTVSNRVSYMYNLHGPSVTMDTACSSTLYALHFAVQALRNGEIPAAFVGGVNLILTLEYHFAIGQIGALSPTAQCHAFDASADGYSRGEAINVLYLKRVSDAIRDGDPIRGVIRGSSLTANGKNNGITLPSALAQELSIRKAYEHSGPLDYNSVGYVECHGTGTPAGDPIETVAIGNVFGSHREWHEPLYIGSTKPQVGHGEACSAITSIMKVVLAMENGIIPGTIGVIKLNPALDLKGGALAVATKNIPWPEGKAKRSSVNSSGYGGANGHVVIDGVDEYFKSMGLSNPYNMAPEVNPYSTILQKKFLLPVMGHDEYSMRRSLEIVTSVLGSQTHDLHELLYTMIARRTRFSHRAMIPVEISDEKRLTTGDPVTGRTNNSVPVIAFVFTGQGAQWAEMGRRLLDCYPSVRKTFKNLNLALSHLEQRPTWTLEEILLEPAETSKIGEVSFSQPICTAIQISIVNLLREWGVKPEATIGHSSGELAAAYAAKLITAEDAIIAAYLRGVHATLTQAPGTMIAVALSASEAEKILAENYISPDDAVIACVNSPESVTLSGKSEPMDVIHGILKQRSILCKRLPTGGKAYHSPIMKKVGSGYSEAILEATARSSNSALALGNGDDKGQRPVMVSSVTLEQLQPGDINGSYWQKNLESPVLFDSAMKHLLSLQFGPEERHVDCLIEIGPHSALKGPIRQIIASAEVENIWNVSLGIAPKVTYDQTLERGHDAEDDMLRLATSLFIKGYPLDLLQVNGHTTYRPSRIILDLPKYPWNHETPQPLMVNRSTQDYKFATHPRHDLIGSRLPGGNRMEPIWRNYLRLDDVPWIKDHVIGSAIIVPGAAYLAMAVEAAAQFAEDTMLGGPPFDFEDARFHLHTVTIKAALVLPASGTADIMINLRPTDASVTSNRFEFKICSVADERWIEHAQGIVAFEMTHGKRTNKISFNNETEEPIFEQKFGKDTWYERLKYRGFDFGPLFRVIDEIEVLPHASRARAKAPILKTAEKTTLYESRYAIHPLTIDAVLQGRVASVYTSRADQEAATQIPVFIDEMTISPSLWARDQTGTIDSVAWTEGARSGGSHSTLTTDSGYEIISARNVKWRQFENQGSQEKLNKEATREPYYRLQWKPDIDFLDTDGAHSLYHSDFHSPAGAAYLYEVYNIRTRLETVTVLYICGALDMFYQDDLPTDPSLKWVHGFYNWMCHVKDEATAGRMRLCERNATSLNFQQREQRIAQLLSELPEDFPQLEFNAIIYENMVDILTGRVAGIDLAVKAEILARVYADGSIHDAARKNLSSVVDILAHKNPTMRVLEVGAGTGSCTSIALDVLNVYDRDMPGHHAKRYHDYTFTDISPAFFEKAEELFSAYPPMNYKTFDLSVDAAEQGFELGEYDLILASNVMHAPGNTDKLLQNCSRLLKPGGKLVMLEITQTGSLTPVQFAFGTLPSFWECLDDKDADRVLGPFRTLQSWEQQLKISGFTGLDMVLTDFPEPLALESVMVASSIKEPLSSNGESISRVAIVHSTAQYELARDIEDEITVRWSLPQGSIAHWSLESMPSTELVDEGQVTYIVLEEIQNSVLVDMRPEQFDGLKKLVSSASSILWVTGGDLTVGKNPVLAMAHGINTVLMNENSVRNLKFATFDIDYTSAVQSFDLAKPITDVWTTVVTAANRATCETDFILKDGVIYISRVVPDMELNEEFTLDTGTGRDEQDFPAFGNVQLALETPGLLDTVYFREKPTCDIVLGVDEVEIEVKAVGLNMKDYVIAMGNFESVKSSNESTGIISRVGENVTHLQPGDKVICLERGYYDTFLRSPVQKCLKLDDNADLVEMATVGIAHGTAIYALDYLAHLEANETVLIQAATGGLGLAAIQYARYVGAEIYATVGTQPKKDYLISECGIPADHIFWSRTLEFKDELFKQTRGRGVDVVLSTISGPGFHESLKCLAPCGRLIDVGRGNVLDKGNMGLHAFDRSISFFSFDLNFVLEEKPRIAERQESQLLTDVIELLREGKIHPIRLDNTFHITEMEKALRYFGQGQHIGKVVLTYGPTSNKVKLKGARRPRGISSSNSYVLAGCHGGLGHSMADALIEHGAKNLVFLGRSSESKAEIASFCKRARGNGVNIVTIQGDVSKMEDVERAVAQAMSMGPLKGVVHAAMVLQDAFFDSMTLEQFNTAVRPKVNGALNLHNATINVNASLDFFFMTSSTVTYVGHISQSNYAASNAVLDNLARQRIHNGLPAATISLGPIKGVGTLNRKPEYAENLLRSGLIEAEESEFIRHFNRFTHPQHESKHFDSLTQGHILTGVEYSKHDLSLVQVTRIEQDRRSALLVTTLESRKAAGSSGGVIADASGDDLLISDIPDDRDKAVIVLADAVAQRLAKLMFIPIEDIDISRPFSHFGLDSMSGSELIHWLSQKFGVGMSFLQLLAPSCTPKSLAATIFNAFKTKAAAADTAVPTANVDGMTHESSNGSLESNGVNGSTNINGSNGVDSSLAGSQMEKFSQSVRRAIADPKPVMHSYVCSVVNKKGEQLYTLSEGTLSQDSNTKVGFDAVYGMASLTKLMTTIAIMICVERGQISLDDDVTPILPDLCALPVLDGVDSEGQCLIKPRTKTITLRLLMSHQSGCGYHSSPPLARWAKQNGKTHSVFDNDFEVMKTYPLLFEPGEGWMYGSGTDWAGEAIARINNTTLEEFMRSNIWEPLDMASTTFHPELHPGMMDRLVAMYERADDQGLERGAWLSRIPAQHDCGGHGLWSTPCDWTKFLSMVLADGGSILSKASIDEIFEPQTIGSTDLQELLTGPLRASLRSTVDMDAGRIEMALGGPLYMDAIPGKRSAGTLQWAGRPNLFWWIDRAKGVAAATFTQVISQADARFEELTSEFEMAVYAEFT</sequence>
<dbReference type="SUPFAM" id="SSF53901">
    <property type="entry name" value="Thiolase-like"/>
    <property type="match status" value="1"/>
</dbReference>
<dbReference type="SMART" id="SM00826">
    <property type="entry name" value="PKS_DH"/>
    <property type="match status" value="1"/>
</dbReference>
<dbReference type="PANTHER" id="PTHR43775:SF50">
    <property type="entry name" value="HIGHLY REDUCING POLYKETIDE SYNTHASE SRDA"/>
    <property type="match status" value="1"/>
</dbReference>
<dbReference type="Pfam" id="PF08240">
    <property type="entry name" value="ADH_N"/>
    <property type="match status" value="1"/>
</dbReference>
<dbReference type="CDD" id="cd05195">
    <property type="entry name" value="enoyl_red"/>
    <property type="match status" value="1"/>
</dbReference>
<dbReference type="GO" id="GO:0008168">
    <property type="term" value="F:methyltransferase activity"/>
    <property type="evidence" value="ECO:0007669"/>
    <property type="project" value="UniProtKB-KW"/>
</dbReference>
<name>A0A167VE90_PENCH</name>
<dbReference type="GO" id="GO:1901336">
    <property type="term" value="P:lactone biosynthetic process"/>
    <property type="evidence" value="ECO:0007669"/>
    <property type="project" value="UniProtKB-ARBA"/>
</dbReference>
<dbReference type="Pfam" id="PF13602">
    <property type="entry name" value="ADH_zinc_N_2"/>
    <property type="match status" value="1"/>
</dbReference>
<feature type="active site" description="Proton acceptor; for dehydratase activity" evidence="8">
    <location>
        <position position="1022"/>
    </location>
</feature>
<dbReference type="Pfam" id="PF21089">
    <property type="entry name" value="PKS_DH_N"/>
    <property type="match status" value="1"/>
</dbReference>
<dbReference type="GO" id="GO:0030639">
    <property type="term" value="P:polyketide biosynthetic process"/>
    <property type="evidence" value="ECO:0007669"/>
    <property type="project" value="UniProtKB-ARBA"/>
</dbReference>
<dbReference type="PROSITE" id="PS00606">
    <property type="entry name" value="KS3_1"/>
    <property type="match status" value="1"/>
</dbReference>
<dbReference type="SUPFAM" id="SSF55048">
    <property type="entry name" value="Probable ACP-binding domain of malonyl-CoA ACP transacylase"/>
    <property type="match status" value="1"/>
</dbReference>
<dbReference type="SUPFAM" id="SSF51735">
    <property type="entry name" value="NAD(P)-binding Rossmann-fold domains"/>
    <property type="match status" value="2"/>
</dbReference>
<keyword evidence="3" id="KW-0808">Transferase</keyword>
<protein>
    <submittedName>
        <fullName evidence="12">Lovastatin diketide synthase LovF</fullName>
    </submittedName>
</protein>
<evidence type="ECO:0000256" key="4">
    <source>
        <dbReference type="ARBA" id="ARBA00022857"/>
    </source>
</evidence>
<dbReference type="InterPro" id="IPR049900">
    <property type="entry name" value="PKS_mFAS_DH"/>
</dbReference>
<evidence type="ECO:0000256" key="2">
    <source>
        <dbReference type="ARBA" id="ARBA00022553"/>
    </source>
</evidence>
<dbReference type="InterPro" id="IPR001466">
    <property type="entry name" value="Beta-lactam-related"/>
</dbReference>
<dbReference type="InterPro" id="IPR013154">
    <property type="entry name" value="ADH-like_N"/>
</dbReference>
<dbReference type="SMART" id="SM00827">
    <property type="entry name" value="PKS_AT"/>
    <property type="match status" value="1"/>
</dbReference>
<dbReference type="SUPFAM" id="SSF53335">
    <property type="entry name" value="S-adenosyl-L-methionine-dependent methyltransferases"/>
    <property type="match status" value="1"/>
</dbReference>
<dbReference type="Pfam" id="PF08242">
    <property type="entry name" value="Methyltransf_12"/>
    <property type="match status" value="1"/>
</dbReference>
<dbReference type="PROSITE" id="PS52019">
    <property type="entry name" value="PKS_MFAS_DH"/>
    <property type="match status" value="1"/>
</dbReference>
<dbReference type="InterPro" id="IPR016036">
    <property type="entry name" value="Malonyl_transacylase_ACP-bd"/>
</dbReference>
<dbReference type="GO" id="GO:0031177">
    <property type="term" value="F:phosphopantetheine binding"/>
    <property type="evidence" value="ECO:0007669"/>
    <property type="project" value="InterPro"/>
</dbReference>
<keyword evidence="6" id="KW-0511">Multifunctional enzyme</keyword>
<dbReference type="InterPro" id="IPR032821">
    <property type="entry name" value="PKS_assoc"/>
</dbReference>
<dbReference type="InterPro" id="IPR057326">
    <property type="entry name" value="KR_dom"/>
</dbReference>
<dbReference type="GO" id="GO:0004312">
    <property type="term" value="F:fatty acid synthase activity"/>
    <property type="evidence" value="ECO:0007669"/>
    <property type="project" value="TreeGrafter"/>
</dbReference>
<dbReference type="PROSITE" id="PS50075">
    <property type="entry name" value="CARRIER"/>
    <property type="match status" value="1"/>
</dbReference>
<dbReference type="InterPro" id="IPR001227">
    <property type="entry name" value="Ac_transferase_dom_sf"/>
</dbReference>
<dbReference type="InterPro" id="IPR014031">
    <property type="entry name" value="Ketoacyl_synth_C"/>
</dbReference>
<evidence type="ECO:0000256" key="6">
    <source>
        <dbReference type="ARBA" id="ARBA00023268"/>
    </source>
</evidence>
<dbReference type="Gene3D" id="3.40.366.10">
    <property type="entry name" value="Malonyl-Coenzyme A Acyl Carrier Protein, domain 2"/>
    <property type="match status" value="1"/>
</dbReference>
<dbReference type="Pfam" id="PF14765">
    <property type="entry name" value="PS-DH"/>
    <property type="match status" value="1"/>
</dbReference>
<dbReference type="SMART" id="SM01294">
    <property type="entry name" value="PKS_PP_betabranch"/>
    <property type="match status" value="1"/>
</dbReference>
<evidence type="ECO:0000256" key="1">
    <source>
        <dbReference type="ARBA" id="ARBA00022450"/>
    </source>
</evidence>
<keyword evidence="2" id="KW-0597">Phosphoprotein</keyword>
<dbReference type="GO" id="GO:0004315">
    <property type="term" value="F:3-oxoacyl-[acyl-carrier-protein] synthase activity"/>
    <property type="evidence" value="ECO:0007669"/>
    <property type="project" value="InterPro"/>
</dbReference>
<evidence type="ECO:0000259" key="11">
    <source>
        <dbReference type="PROSITE" id="PS52019"/>
    </source>
</evidence>
<evidence type="ECO:0000313" key="12">
    <source>
        <dbReference type="EMBL" id="KZN90346.1"/>
    </source>
</evidence>
<dbReference type="Pfam" id="PF00144">
    <property type="entry name" value="Beta-lactamase"/>
    <property type="match status" value="1"/>
</dbReference>
<dbReference type="InterPro" id="IPR020841">
    <property type="entry name" value="PKS_Beta-ketoAc_synthase_dom"/>
</dbReference>
<evidence type="ECO:0000256" key="5">
    <source>
        <dbReference type="ARBA" id="ARBA00023002"/>
    </source>
</evidence>
<dbReference type="SUPFAM" id="SSF56601">
    <property type="entry name" value="beta-lactamase/transpeptidase-like"/>
    <property type="match status" value="1"/>
</dbReference>
<dbReference type="SMART" id="SM00829">
    <property type="entry name" value="PKS_ER"/>
    <property type="match status" value="1"/>
</dbReference>
<dbReference type="PROSITE" id="PS52004">
    <property type="entry name" value="KS3_2"/>
    <property type="match status" value="1"/>
</dbReference>
<dbReference type="InterPro" id="IPR049551">
    <property type="entry name" value="PKS_DH_C"/>
</dbReference>
<dbReference type="Pfam" id="PF08659">
    <property type="entry name" value="KR"/>
    <property type="match status" value="1"/>
</dbReference>
<organism evidence="12">
    <name type="scientific">Penicillium chrysogenum</name>
    <name type="common">Penicillium notatum</name>
    <dbReference type="NCBI Taxonomy" id="5076"/>
    <lineage>
        <taxon>Eukaryota</taxon>
        <taxon>Fungi</taxon>
        <taxon>Dikarya</taxon>
        <taxon>Ascomycota</taxon>
        <taxon>Pezizomycotina</taxon>
        <taxon>Eurotiomycetes</taxon>
        <taxon>Eurotiomycetidae</taxon>
        <taxon>Eurotiales</taxon>
        <taxon>Aspergillaceae</taxon>
        <taxon>Penicillium</taxon>
        <taxon>Penicillium chrysogenum species complex</taxon>
    </lineage>
</organism>
<dbReference type="Proteomes" id="UP000076449">
    <property type="component" value="Chromosome I"/>
</dbReference>
<dbReference type="Gene3D" id="3.40.50.720">
    <property type="entry name" value="NAD(P)-binding Rossmann-like Domain"/>
    <property type="match status" value="2"/>
</dbReference>
<dbReference type="InterPro" id="IPR011032">
    <property type="entry name" value="GroES-like_sf"/>
</dbReference>
<dbReference type="InterPro" id="IPR018201">
    <property type="entry name" value="Ketoacyl_synth_AS"/>
</dbReference>
<dbReference type="Gene3D" id="3.40.710.10">
    <property type="entry name" value="DD-peptidase/beta-lactamase superfamily"/>
    <property type="match status" value="1"/>
</dbReference>
<dbReference type="InterPro" id="IPR036736">
    <property type="entry name" value="ACP-like_sf"/>
</dbReference>
<feature type="domain" description="Ketosynthase family 3 (KS3)" evidence="10">
    <location>
        <begin position="46"/>
        <end position="472"/>
    </location>
</feature>
<dbReference type="GO" id="GO:0006633">
    <property type="term" value="P:fatty acid biosynthetic process"/>
    <property type="evidence" value="ECO:0007669"/>
    <property type="project" value="InterPro"/>
</dbReference>
<dbReference type="PANTHER" id="PTHR43775">
    <property type="entry name" value="FATTY ACID SYNTHASE"/>
    <property type="match status" value="1"/>
</dbReference>
<dbReference type="InterPro" id="IPR013968">
    <property type="entry name" value="PKS_KR"/>
</dbReference>
<dbReference type="InterPro" id="IPR020806">
    <property type="entry name" value="PKS_PP-bd"/>
</dbReference>
<accession>A0A167VE90</accession>
<evidence type="ECO:0000256" key="7">
    <source>
        <dbReference type="ARBA" id="ARBA00023315"/>
    </source>
</evidence>
<dbReference type="GO" id="GO:0016491">
    <property type="term" value="F:oxidoreductase activity"/>
    <property type="evidence" value="ECO:0007669"/>
    <property type="project" value="UniProtKB-KW"/>
</dbReference>
<evidence type="ECO:0000256" key="8">
    <source>
        <dbReference type="PROSITE-ProRule" id="PRU01363"/>
    </source>
</evidence>
<dbReference type="Gene3D" id="3.90.180.10">
    <property type="entry name" value="Medium-chain alcohol dehydrogenases, catalytic domain"/>
    <property type="match status" value="1"/>
</dbReference>
<evidence type="ECO:0000259" key="10">
    <source>
        <dbReference type="PROSITE" id="PS52004"/>
    </source>
</evidence>
<dbReference type="InterPro" id="IPR009081">
    <property type="entry name" value="PP-bd_ACP"/>
</dbReference>
<dbReference type="SUPFAM" id="SSF50129">
    <property type="entry name" value="GroES-like"/>
    <property type="match status" value="1"/>
</dbReference>
<dbReference type="InterPro" id="IPR016035">
    <property type="entry name" value="Acyl_Trfase/lysoPLipase"/>
</dbReference>
<keyword evidence="4" id="KW-0521">NADP</keyword>
<dbReference type="Gene3D" id="3.10.129.110">
    <property type="entry name" value="Polyketide synthase dehydratase"/>
    <property type="match status" value="1"/>
</dbReference>
<dbReference type="InterPro" id="IPR029063">
    <property type="entry name" value="SAM-dependent_MTases_sf"/>
</dbReference>
<dbReference type="InterPro" id="IPR014043">
    <property type="entry name" value="Acyl_transferase_dom"/>
</dbReference>
<keyword evidence="7" id="KW-0012">Acyltransferase</keyword>